<sequence length="53" mass="6340">FGEYYRKKYHEVPKNQHKRALVLTARKLVRLVDVLLRSGQLYTPRRKVNSAKD</sequence>
<reference evidence="1 2" key="1">
    <citation type="submission" date="2017-04" db="EMBL/GenBank/DDBJ databases">
        <authorList>
            <person name="Varghese N."/>
            <person name="Submissions S."/>
        </authorList>
    </citation>
    <scope>NUCLEOTIDE SEQUENCE [LARGE SCALE GENOMIC DNA]</scope>
    <source>
        <strain evidence="1 2">J12</strain>
    </source>
</reference>
<dbReference type="EMBL" id="FXAE01000036">
    <property type="protein sequence ID" value="SMF44763.1"/>
    <property type="molecule type" value="Genomic_DNA"/>
</dbReference>
<comment type="caution">
    <text evidence="1">The sequence shown here is derived from an EMBL/GenBank/DDBJ whole genome shotgun (WGS) entry which is preliminary data.</text>
</comment>
<gene>
    <name evidence="1" type="ORF">SAMN02744124_03124</name>
</gene>
<evidence type="ECO:0008006" key="3">
    <source>
        <dbReference type="Google" id="ProtNLM"/>
    </source>
</evidence>
<keyword evidence="2" id="KW-1185">Reference proteome</keyword>
<feature type="non-terminal residue" evidence="1">
    <location>
        <position position="1"/>
    </location>
</feature>
<dbReference type="Proteomes" id="UP000192939">
    <property type="component" value="Unassembled WGS sequence"/>
</dbReference>
<evidence type="ECO:0000313" key="1">
    <source>
        <dbReference type="EMBL" id="SMF44763.1"/>
    </source>
</evidence>
<accession>A0ABY1M049</accession>
<organism evidence="1 2">
    <name type="scientific">Paenibacillus barengoltzii J12</name>
    <dbReference type="NCBI Taxonomy" id="935846"/>
    <lineage>
        <taxon>Bacteria</taxon>
        <taxon>Bacillati</taxon>
        <taxon>Bacillota</taxon>
        <taxon>Bacilli</taxon>
        <taxon>Bacillales</taxon>
        <taxon>Paenibacillaceae</taxon>
        <taxon>Paenibacillus</taxon>
    </lineage>
</organism>
<name>A0ABY1M049_9BACL</name>
<evidence type="ECO:0000313" key="2">
    <source>
        <dbReference type="Proteomes" id="UP000192939"/>
    </source>
</evidence>
<proteinExistence type="predicted"/>
<protein>
    <recommendedName>
        <fullName evidence="3">IS110 family transposase</fullName>
    </recommendedName>
</protein>